<evidence type="ECO:0000313" key="3">
    <source>
        <dbReference type="EMBL" id="UYP48481.1"/>
    </source>
</evidence>
<feature type="transmembrane region" description="Helical" evidence="1">
    <location>
        <begin position="153"/>
        <end position="170"/>
    </location>
</feature>
<dbReference type="Gene3D" id="1.10.3730.20">
    <property type="match status" value="1"/>
</dbReference>
<feature type="transmembrane region" description="Helical" evidence="1">
    <location>
        <begin position="58"/>
        <end position="78"/>
    </location>
</feature>
<dbReference type="EMBL" id="CP104013">
    <property type="protein sequence ID" value="UYP48481.1"/>
    <property type="molecule type" value="Genomic_DNA"/>
</dbReference>
<reference evidence="3" key="1">
    <citation type="submission" date="2022-09" db="EMBL/GenBank/DDBJ databases">
        <title>Actin cytoskeleton and complex cell architecture in an #Asgard archaeon.</title>
        <authorList>
            <person name="Ponce Toledo R.I."/>
            <person name="Schleper C."/>
            <person name="Rodrigues Oliveira T."/>
            <person name="Wollweber F."/>
            <person name="Xu J."/>
            <person name="Rittmann S."/>
            <person name="Klingl A."/>
            <person name="Pilhofer M."/>
        </authorList>
    </citation>
    <scope>NUCLEOTIDE SEQUENCE</scope>
    <source>
        <strain evidence="3">B-35</strain>
    </source>
</reference>
<gene>
    <name evidence="3" type="ORF">NEF87_004766</name>
</gene>
<keyword evidence="1" id="KW-1133">Transmembrane helix</keyword>
<dbReference type="InterPro" id="IPR000620">
    <property type="entry name" value="EamA_dom"/>
</dbReference>
<feature type="transmembrane region" description="Helical" evidence="1">
    <location>
        <begin position="99"/>
        <end position="117"/>
    </location>
</feature>
<feature type="transmembrane region" description="Helical" evidence="1">
    <location>
        <begin position="182"/>
        <end position="205"/>
    </location>
</feature>
<dbReference type="Pfam" id="PF00892">
    <property type="entry name" value="EamA"/>
    <property type="match status" value="2"/>
</dbReference>
<feature type="transmembrane region" description="Helical" evidence="1">
    <location>
        <begin position="217"/>
        <end position="234"/>
    </location>
</feature>
<feature type="transmembrane region" description="Helical" evidence="1">
    <location>
        <begin position="254"/>
        <end position="271"/>
    </location>
</feature>
<evidence type="ECO:0000259" key="2">
    <source>
        <dbReference type="Pfam" id="PF00892"/>
    </source>
</evidence>
<dbReference type="SUPFAM" id="SSF103481">
    <property type="entry name" value="Multidrug resistance efflux transporter EmrE"/>
    <property type="match status" value="2"/>
</dbReference>
<feature type="transmembrane region" description="Helical" evidence="1">
    <location>
        <begin position="303"/>
        <end position="321"/>
    </location>
</feature>
<sequence length="334" mass="38097">MVVSNEESLIENKIECHSTTLLVQRKKGILLSVISLLFLGFLPIIANSRPTNLSALSYAFYLSFWELICSLPLLFIELKSHDKGIFTMDIEPLVRKKTYFIMAITGVIFSVSTYFYVFSFEKAGTVSAAIAIQTYPLFSIVWESIFLKKKKRWDELFFTGLIILGIYFIGTEGTFAIHDFSIWFGVALITPFLWSIAHVTIKNTIDQSPISPNQVTFFRVLISSFLLFLLSMFIDGPQSVFGGFTNFEFQKYAFLMGLVYYLELVNWFYAVKYVNVSVASTITTPTPVLTMILAVIFLSEKILVYQIIGMVVVFIALYGLIWRGNKNLEKKNKI</sequence>
<dbReference type="PANTHER" id="PTHR22911">
    <property type="entry name" value="ACYL-MALONYL CONDENSING ENZYME-RELATED"/>
    <property type="match status" value="1"/>
</dbReference>
<feature type="domain" description="EamA" evidence="2">
    <location>
        <begin position="183"/>
        <end position="321"/>
    </location>
</feature>
<evidence type="ECO:0000313" key="4">
    <source>
        <dbReference type="Proteomes" id="UP001208689"/>
    </source>
</evidence>
<name>A0ABY6I0Y7_9ARCH</name>
<evidence type="ECO:0000256" key="1">
    <source>
        <dbReference type="SAM" id="Phobius"/>
    </source>
</evidence>
<organism evidence="3 4">
    <name type="scientific">Candidatus Lokiarchaeum ossiferum</name>
    <dbReference type="NCBI Taxonomy" id="2951803"/>
    <lineage>
        <taxon>Archaea</taxon>
        <taxon>Promethearchaeati</taxon>
        <taxon>Promethearchaeota</taxon>
        <taxon>Promethearchaeia</taxon>
        <taxon>Promethearchaeales</taxon>
        <taxon>Promethearchaeaceae</taxon>
        <taxon>Candidatus Lokiarchaeum</taxon>
    </lineage>
</organism>
<protein>
    <recommendedName>
        <fullName evidence="2">EamA domain-containing protein</fullName>
    </recommendedName>
</protein>
<keyword evidence="4" id="KW-1185">Reference proteome</keyword>
<feature type="transmembrane region" description="Helical" evidence="1">
    <location>
        <begin position="123"/>
        <end position="141"/>
    </location>
</feature>
<dbReference type="Proteomes" id="UP001208689">
    <property type="component" value="Chromosome"/>
</dbReference>
<proteinExistence type="predicted"/>
<feature type="transmembrane region" description="Helical" evidence="1">
    <location>
        <begin position="28"/>
        <end position="46"/>
    </location>
</feature>
<keyword evidence="1" id="KW-0472">Membrane</keyword>
<feature type="transmembrane region" description="Helical" evidence="1">
    <location>
        <begin position="278"/>
        <end position="297"/>
    </location>
</feature>
<accession>A0ABY6I0Y7</accession>
<feature type="domain" description="EamA" evidence="2">
    <location>
        <begin position="27"/>
        <end position="170"/>
    </location>
</feature>
<dbReference type="InterPro" id="IPR037185">
    <property type="entry name" value="EmrE-like"/>
</dbReference>
<keyword evidence="1" id="KW-0812">Transmembrane</keyword>